<evidence type="ECO:0000256" key="1">
    <source>
        <dbReference type="ARBA" id="ARBA00022478"/>
    </source>
</evidence>
<evidence type="ECO:0000256" key="2">
    <source>
        <dbReference type="ARBA" id="ARBA00023163"/>
    </source>
</evidence>
<keyword evidence="4" id="KW-1185">Reference proteome</keyword>
<dbReference type="RefSeq" id="WP_343785781.1">
    <property type="nucleotide sequence ID" value="NZ_BAAAFH010000007.1"/>
</dbReference>
<dbReference type="Proteomes" id="UP001501126">
    <property type="component" value="Unassembled WGS sequence"/>
</dbReference>
<dbReference type="EMBL" id="BAAAFH010000007">
    <property type="protein sequence ID" value="GAA0874860.1"/>
    <property type="molecule type" value="Genomic_DNA"/>
</dbReference>
<evidence type="ECO:0000313" key="4">
    <source>
        <dbReference type="Proteomes" id="UP001501126"/>
    </source>
</evidence>
<proteinExistence type="predicted"/>
<keyword evidence="1 3" id="KW-0240">DNA-directed RNA polymerase</keyword>
<dbReference type="InterPro" id="IPR006110">
    <property type="entry name" value="Pol_omega/Rpo6/RPB6"/>
</dbReference>
<organism evidence="3 4">
    <name type="scientific">Wandonia haliotis</name>
    <dbReference type="NCBI Taxonomy" id="574963"/>
    <lineage>
        <taxon>Bacteria</taxon>
        <taxon>Pseudomonadati</taxon>
        <taxon>Bacteroidota</taxon>
        <taxon>Flavobacteriia</taxon>
        <taxon>Flavobacteriales</taxon>
        <taxon>Crocinitomicaceae</taxon>
        <taxon>Wandonia</taxon>
    </lineage>
</organism>
<keyword evidence="2" id="KW-0804">Transcription</keyword>
<reference evidence="3 4" key="1">
    <citation type="journal article" date="2019" name="Int. J. Syst. Evol. Microbiol.">
        <title>The Global Catalogue of Microorganisms (GCM) 10K type strain sequencing project: providing services to taxonomists for standard genome sequencing and annotation.</title>
        <authorList>
            <consortium name="The Broad Institute Genomics Platform"/>
            <consortium name="The Broad Institute Genome Sequencing Center for Infectious Disease"/>
            <person name="Wu L."/>
            <person name="Ma J."/>
        </authorList>
    </citation>
    <scope>NUCLEOTIDE SEQUENCE [LARGE SCALE GENOMIC DNA]</scope>
    <source>
        <strain evidence="3 4">JCM 16083</strain>
    </source>
</reference>
<comment type="caution">
    <text evidence="3">The sequence shown here is derived from an EMBL/GenBank/DDBJ whole genome shotgun (WGS) entry which is preliminary data.</text>
</comment>
<dbReference type="Pfam" id="PF01192">
    <property type="entry name" value="RNA_pol_Rpb6"/>
    <property type="match status" value="1"/>
</dbReference>
<evidence type="ECO:0000313" key="3">
    <source>
        <dbReference type="EMBL" id="GAA0874860.1"/>
    </source>
</evidence>
<sequence length="103" mass="12034">MNFKNSTAERTTITRDVVDLQEKTGNVYESIVALAKRSNQINVELKEELTQKLLDFASHTDNLEEIFENREQIEISKFYERLPKPVAMAIQELLEDKTYIRKA</sequence>
<protein>
    <submittedName>
        <fullName evidence="3">DNA-directed RNA polymerase subunit omega</fullName>
    </submittedName>
</protein>
<dbReference type="GO" id="GO:0000428">
    <property type="term" value="C:DNA-directed RNA polymerase complex"/>
    <property type="evidence" value="ECO:0007669"/>
    <property type="project" value="UniProtKB-KW"/>
</dbReference>
<gene>
    <name evidence="3" type="ORF">GCM10009118_12680</name>
</gene>
<dbReference type="SMART" id="SM01409">
    <property type="entry name" value="RNA_pol_Rpb6"/>
    <property type="match status" value="1"/>
</dbReference>
<accession>A0ABN1MNF7</accession>
<name>A0ABN1MNF7_9FLAO</name>